<feature type="transmembrane region" description="Helical" evidence="1">
    <location>
        <begin position="34"/>
        <end position="55"/>
    </location>
</feature>
<feature type="transmembrane region" description="Helical" evidence="1">
    <location>
        <begin position="61"/>
        <end position="81"/>
    </location>
</feature>
<dbReference type="Proteomes" id="UP000076865">
    <property type="component" value="Chromosome"/>
</dbReference>
<name>A0A160F336_9BACL</name>
<dbReference type="KEGG" id="aamy:GFC30_175"/>
<dbReference type="Pfam" id="PF07441">
    <property type="entry name" value="BofA"/>
    <property type="match status" value="1"/>
</dbReference>
<evidence type="ECO:0000256" key="1">
    <source>
        <dbReference type="SAM" id="Phobius"/>
    </source>
</evidence>
<reference evidence="2 3" key="1">
    <citation type="journal article" date="2006" name="Syst. Appl. Microbiol.">
        <title>Anoxybacillus amylolyticus sp. nov., a thermophilic amylase producing bacterium isolated from Mount Rittmann (Antarctica).</title>
        <authorList>
            <person name="Poli A."/>
            <person name="Esposito E."/>
            <person name="Lama L."/>
            <person name="Orlando P."/>
            <person name="Nicolaus G."/>
            <person name="de Appolonia F."/>
            <person name="Gambacorta A."/>
            <person name="Nicolaus B."/>
        </authorList>
    </citation>
    <scope>NUCLEOTIDE SEQUENCE [LARGE SCALE GENOMIC DNA]</scope>
    <source>
        <strain evidence="2 3">DSM 15939</strain>
    </source>
</reference>
<organism evidence="2 3">
    <name type="scientific">Anoxybacteroides amylolyticum</name>
    <dbReference type="NCBI Taxonomy" id="294699"/>
    <lineage>
        <taxon>Bacteria</taxon>
        <taxon>Bacillati</taxon>
        <taxon>Bacillota</taxon>
        <taxon>Bacilli</taxon>
        <taxon>Bacillales</taxon>
        <taxon>Anoxybacillaceae</taxon>
        <taxon>Anoxybacteroides</taxon>
    </lineage>
</organism>
<dbReference type="EMBL" id="CP015438">
    <property type="protein sequence ID" value="ANB59963.1"/>
    <property type="molecule type" value="Genomic_DNA"/>
</dbReference>
<accession>A0A160F336</accession>
<dbReference type="RefSeq" id="WP_066322250.1">
    <property type="nucleotide sequence ID" value="NZ_CP015438.1"/>
</dbReference>
<dbReference type="AlphaFoldDB" id="A0A160F336"/>
<gene>
    <name evidence="2" type="primary">bofA</name>
    <name evidence="2" type="ORF">GFC30_175</name>
</gene>
<dbReference type="PATRIC" id="fig|294699.3.peg.160"/>
<dbReference type="InterPro" id="IPR010001">
    <property type="entry name" value="BofA"/>
</dbReference>
<keyword evidence="1" id="KW-1133">Transmembrane helix</keyword>
<protein>
    <submittedName>
        <fullName evidence="2">Sigma-K factor-processing regulatory protein BofA</fullName>
    </submittedName>
</protein>
<keyword evidence="1" id="KW-0472">Membrane</keyword>
<keyword evidence="3" id="KW-1185">Reference proteome</keyword>
<proteinExistence type="predicted"/>
<evidence type="ECO:0000313" key="3">
    <source>
        <dbReference type="Proteomes" id="UP000076865"/>
    </source>
</evidence>
<dbReference type="NCBIfam" id="TIGR02862">
    <property type="entry name" value="spore_BofA"/>
    <property type="match status" value="1"/>
</dbReference>
<feature type="transmembrane region" description="Helical" evidence="1">
    <location>
        <begin position="6"/>
        <end position="22"/>
    </location>
</feature>
<keyword evidence="1" id="KW-0812">Transmembrane</keyword>
<dbReference type="OrthoDB" id="2692225at2"/>
<evidence type="ECO:0000313" key="2">
    <source>
        <dbReference type="EMBL" id="ANB59963.1"/>
    </source>
</evidence>
<sequence length="86" mass="9232">MEPKIVILLFLCAIVILLLIGTPLKPVRFIGYGAIKLIIGALLLFTLNAIGSSFIHIPINLFTSSVSGFLGIPGVLALVIIQKYIL</sequence>